<comment type="caution">
    <text evidence="1">The sequence shown here is derived from an EMBL/GenBank/DDBJ whole genome shotgun (WGS) entry which is preliminary data.</text>
</comment>
<dbReference type="Proteomes" id="UP000179221">
    <property type="component" value="Unassembled WGS sequence"/>
</dbReference>
<proteinExistence type="predicted"/>
<organism evidence="1 2">
    <name type="scientific">Candidatus Woesebacteria bacterium RIFCSPHIGHO2_01_FULL_40_22</name>
    <dbReference type="NCBI Taxonomy" id="1802499"/>
    <lineage>
        <taxon>Bacteria</taxon>
        <taxon>Candidatus Woeseibacteriota</taxon>
    </lineage>
</organism>
<name>A0A1F7YHX6_9BACT</name>
<protein>
    <submittedName>
        <fullName evidence="1">Uncharacterized protein</fullName>
    </submittedName>
</protein>
<evidence type="ECO:0000313" key="2">
    <source>
        <dbReference type="Proteomes" id="UP000179221"/>
    </source>
</evidence>
<accession>A0A1F7YHX6</accession>
<gene>
    <name evidence="1" type="ORF">A2628_02990</name>
</gene>
<sequence length="66" mass="7312">MAFNILKKKQNSQKATEGSRSVIILRDEYGTIISKRELKPGDLIDGELVAKGLQQGISVIIKERGK</sequence>
<dbReference type="AlphaFoldDB" id="A0A1F7YHX6"/>
<dbReference type="EMBL" id="MGGL01000011">
    <property type="protein sequence ID" value="OGM26479.1"/>
    <property type="molecule type" value="Genomic_DNA"/>
</dbReference>
<evidence type="ECO:0000313" key="1">
    <source>
        <dbReference type="EMBL" id="OGM26479.1"/>
    </source>
</evidence>
<reference evidence="1 2" key="1">
    <citation type="journal article" date="2016" name="Nat. Commun.">
        <title>Thousands of microbial genomes shed light on interconnected biogeochemical processes in an aquifer system.</title>
        <authorList>
            <person name="Anantharaman K."/>
            <person name="Brown C.T."/>
            <person name="Hug L.A."/>
            <person name="Sharon I."/>
            <person name="Castelle C.J."/>
            <person name="Probst A.J."/>
            <person name="Thomas B.C."/>
            <person name="Singh A."/>
            <person name="Wilkins M.J."/>
            <person name="Karaoz U."/>
            <person name="Brodie E.L."/>
            <person name="Williams K.H."/>
            <person name="Hubbard S.S."/>
            <person name="Banfield J.F."/>
        </authorList>
    </citation>
    <scope>NUCLEOTIDE SEQUENCE [LARGE SCALE GENOMIC DNA]</scope>
</reference>